<organism evidence="1">
    <name type="scientific">Fundidesulfovibrio putealis</name>
    <dbReference type="NCBI Taxonomy" id="270496"/>
    <lineage>
        <taxon>Bacteria</taxon>
        <taxon>Pseudomonadati</taxon>
        <taxon>Thermodesulfobacteriota</taxon>
        <taxon>Desulfovibrionia</taxon>
        <taxon>Desulfovibrionales</taxon>
        <taxon>Desulfovibrionaceae</taxon>
        <taxon>Fundidesulfovibrio</taxon>
    </lineage>
</organism>
<proteinExistence type="predicted"/>
<dbReference type="AlphaFoldDB" id="A0A7C4EL56"/>
<gene>
    <name evidence="1" type="ORF">ENR59_11165</name>
</gene>
<protein>
    <submittedName>
        <fullName evidence="1">IS1595 family transposase</fullName>
    </submittedName>
</protein>
<name>A0A7C4EL56_9BACT</name>
<dbReference type="EMBL" id="DSRP01000774">
    <property type="protein sequence ID" value="HGG93492.1"/>
    <property type="molecule type" value="Genomic_DNA"/>
</dbReference>
<accession>A0A7C4EL56</accession>
<reference evidence="1" key="1">
    <citation type="journal article" date="2020" name="mSystems">
        <title>Genome- and Community-Level Interaction Insights into Carbon Utilization and Element Cycling Functions of Hydrothermarchaeota in Hydrothermal Sediment.</title>
        <authorList>
            <person name="Zhou Z."/>
            <person name="Liu Y."/>
            <person name="Xu W."/>
            <person name="Pan J."/>
            <person name="Luo Z.H."/>
            <person name="Li M."/>
        </authorList>
    </citation>
    <scope>NUCLEOTIDE SEQUENCE [LARGE SCALE GENOMIC DNA]</scope>
    <source>
        <strain evidence="1">SpSt-413</strain>
    </source>
</reference>
<sequence>MDPAPHDPNLAHLARARDHVAESCGLAGVEGCPRCRRDRVYRLGSGRLRCPGCGYTFHDLTGRYLGLVGLRCDQWLRLIGLFVAQTPVKQASQEMGLAYNTTYKALHALRQAIVAQATDARQILSVLERGPGLGWPPVFGVMERGDWVFVDLLSDVEAADLTLYHRNFRLRTTRVGSVVYTGPMRGYQGLVCCGGPEWVTQALKGRDLPLEAARAGGFWNFVVGSLDRLQGVTPEKFPFYLKELEFRWNHRQHDLAERVLQAGLNFVQERAE</sequence>
<evidence type="ECO:0000313" key="1">
    <source>
        <dbReference type="EMBL" id="HGG93492.1"/>
    </source>
</evidence>
<comment type="caution">
    <text evidence="1">The sequence shown here is derived from an EMBL/GenBank/DDBJ whole genome shotgun (WGS) entry which is preliminary data.</text>
</comment>